<dbReference type="InterPro" id="IPR038026">
    <property type="entry name" value="MtlR-like_sf"/>
</dbReference>
<dbReference type="Gene3D" id="1.20.120.330">
    <property type="entry name" value="Nucleotidyltransferases domain 2"/>
    <property type="match status" value="1"/>
</dbReference>
<dbReference type="SUPFAM" id="SSF158668">
    <property type="entry name" value="MtlR-like"/>
    <property type="match status" value="1"/>
</dbReference>
<dbReference type="RefSeq" id="WP_189490826.1">
    <property type="nucleotide sequence ID" value="NZ_BMZG01000002.1"/>
</dbReference>
<dbReference type="PANTHER" id="PTHR37941:SF1">
    <property type="entry name" value="FUMARASE E-RELATED"/>
    <property type="match status" value="1"/>
</dbReference>
<dbReference type="PANTHER" id="PTHR37941">
    <property type="entry name" value="FUMARASE E-RELATED"/>
    <property type="match status" value="1"/>
</dbReference>
<dbReference type="GO" id="GO:0045892">
    <property type="term" value="P:negative regulation of DNA-templated transcription"/>
    <property type="evidence" value="ECO:0007669"/>
    <property type="project" value="TreeGrafter"/>
</dbReference>
<dbReference type="EMBL" id="BMZG01000002">
    <property type="protein sequence ID" value="GHA66657.1"/>
    <property type="molecule type" value="Genomic_DNA"/>
</dbReference>
<keyword evidence="2" id="KW-1185">Reference proteome</keyword>
<dbReference type="InterPro" id="IPR007761">
    <property type="entry name" value="MtlR-like"/>
</dbReference>
<evidence type="ECO:0000313" key="1">
    <source>
        <dbReference type="EMBL" id="GHA66657.1"/>
    </source>
</evidence>
<reference evidence="1" key="2">
    <citation type="submission" date="2020-09" db="EMBL/GenBank/DDBJ databases">
        <authorList>
            <person name="Sun Q."/>
            <person name="Kim S."/>
        </authorList>
    </citation>
    <scope>NUCLEOTIDE SEQUENCE</scope>
    <source>
        <strain evidence="1">KCTC 32501</strain>
    </source>
</reference>
<evidence type="ECO:0000313" key="2">
    <source>
        <dbReference type="Proteomes" id="UP000614287"/>
    </source>
</evidence>
<comment type="caution">
    <text evidence="1">The sequence shown here is derived from an EMBL/GenBank/DDBJ whole genome shotgun (WGS) entry which is preliminary data.</text>
</comment>
<dbReference type="Proteomes" id="UP000614287">
    <property type="component" value="Unassembled WGS sequence"/>
</dbReference>
<gene>
    <name evidence="1" type="ORF">GCM10009007_03950</name>
</gene>
<sequence>MSTRETEPEVAQLAAFLSSFNKESDRGAALVAASMLDERLEEMLRAFLIESTASRDLLAGFNAPLGTFSARASAALALGLLQQNEFKEITLIRKIRNEFGHGWEPMSFSSATIAKLTAQLPWLGPAEHEAESTPRGRFNAAVAILLTDLLWRVRLVRQERRTLRAWPNKTRI</sequence>
<proteinExistence type="predicted"/>
<dbReference type="AlphaFoldDB" id="A0A8J3CJU0"/>
<name>A0A8J3CJU0_9BURK</name>
<accession>A0A8J3CJU0</accession>
<organism evidence="1 2">
    <name type="scientific">Formosimonas limnophila</name>
    <dbReference type="NCBI Taxonomy" id="1384487"/>
    <lineage>
        <taxon>Bacteria</taxon>
        <taxon>Pseudomonadati</taxon>
        <taxon>Pseudomonadota</taxon>
        <taxon>Betaproteobacteria</taxon>
        <taxon>Burkholderiales</taxon>
        <taxon>Burkholderiaceae</taxon>
        <taxon>Formosimonas</taxon>
    </lineage>
</organism>
<reference evidence="1" key="1">
    <citation type="journal article" date="2014" name="Int. J. Syst. Evol. Microbiol.">
        <title>Complete genome sequence of Corynebacterium casei LMG S-19264T (=DSM 44701T), isolated from a smear-ripened cheese.</title>
        <authorList>
            <consortium name="US DOE Joint Genome Institute (JGI-PGF)"/>
            <person name="Walter F."/>
            <person name="Albersmeier A."/>
            <person name="Kalinowski J."/>
            <person name="Ruckert C."/>
        </authorList>
    </citation>
    <scope>NUCLEOTIDE SEQUENCE</scope>
    <source>
        <strain evidence="1">KCTC 32501</strain>
    </source>
</reference>
<protein>
    <submittedName>
        <fullName evidence="1">Uncharacterized protein</fullName>
    </submittedName>
</protein>